<gene>
    <name evidence="2" type="ORF">TIFTF001_026275</name>
</gene>
<dbReference type="EMBL" id="BTGU01000068">
    <property type="protein sequence ID" value="GMN57159.1"/>
    <property type="molecule type" value="Genomic_DNA"/>
</dbReference>
<feature type="transmembrane region" description="Helical" evidence="1">
    <location>
        <begin position="20"/>
        <end position="42"/>
    </location>
</feature>
<keyword evidence="1" id="KW-0472">Membrane</keyword>
<comment type="caution">
    <text evidence="2">The sequence shown here is derived from an EMBL/GenBank/DDBJ whole genome shotgun (WGS) entry which is preliminary data.</text>
</comment>
<protein>
    <submittedName>
        <fullName evidence="2">Uncharacterized protein</fullName>
    </submittedName>
</protein>
<keyword evidence="1" id="KW-1133">Transmembrane helix</keyword>
<keyword evidence="3" id="KW-1185">Reference proteome</keyword>
<dbReference type="AlphaFoldDB" id="A0AA88DKX5"/>
<evidence type="ECO:0000256" key="1">
    <source>
        <dbReference type="SAM" id="Phobius"/>
    </source>
</evidence>
<dbReference type="Proteomes" id="UP001187192">
    <property type="component" value="Unassembled WGS sequence"/>
</dbReference>
<organism evidence="2 3">
    <name type="scientific">Ficus carica</name>
    <name type="common">Common fig</name>
    <dbReference type="NCBI Taxonomy" id="3494"/>
    <lineage>
        <taxon>Eukaryota</taxon>
        <taxon>Viridiplantae</taxon>
        <taxon>Streptophyta</taxon>
        <taxon>Embryophyta</taxon>
        <taxon>Tracheophyta</taxon>
        <taxon>Spermatophyta</taxon>
        <taxon>Magnoliopsida</taxon>
        <taxon>eudicotyledons</taxon>
        <taxon>Gunneridae</taxon>
        <taxon>Pentapetalae</taxon>
        <taxon>rosids</taxon>
        <taxon>fabids</taxon>
        <taxon>Rosales</taxon>
        <taxon>Moraceae</taxon>
        <taxon>Ficeae</taxon>
        <taxon>Ficus</taxon>
    </lineage>
</organism>
<evidence type="ECO:0000313" key="2">
    <source>
        <dbReference type="EMBL" id="GMN57159.1"/>
    </source>
</evidence>
<proteinExistence type="predicted"/>
<name>A0AA88DKX5_FICCA</name>
<sequence length="80" mass="9292">MDLGFGWDEAEILMRESGVVLGVWGLDSLLSFYSEFVGYIVLTENWFKREPLKGSELKLIYRDTLRSKSYSSECLFLDLK</sequence>
<reference evidence="2" key="1">
    <citation type="submission" date="2023-07" db="EMBL/GenBank/DDBJ databases">
        <title>draft genome sequence of fig (Ficus carica).</title>
        <authorList>
            <person name="Takahashi T."/>
            <person name="Nishimura K."/>
        </authorList>
    </citation>
    <scope>NUCLEOTIDE SEQUENCE</scope>
</reference>
<evidence type="ECO:0000313" key="3">
    <source>
        <dbReference type="Proteomes" id="UP001187192"/>
    </source>
</evidence>
<accession>A0AA88DKX5</accession>
<keyword evidence="1" id="KW-0812">Transmembrane</keyword>